<dbReference type="GO" id="GO:0008483">
    <property type="term" value="F:transaminase activity"/>
    <property type="evidence" value="ECO:0007669"/>
    <property type="project" value="UniProtKB-KW"/>
</dbReference>
<sequence length="487" mass="55250">MPFHLFHLEAGSSRTLQQQIRSQLTAAILNGNIPVDMALPSSRKLSELLGVSRNTVIRVYELMLSENVIISRERSGYYINPEYRVQAVLPRSEASGNDKVHWQRFLHQKPSEQRNIVKQSHWQRYSYPFVYGQFDPQSFPVQQWRECCRDSVTEAAVGNWASDQLMDDPMLIEHIQSHILPRRGIWAKPEQILITVGAQHAIYLVSQLVLRPGDTFGIEDPCYVDVRNIAAARPANVVPIPLDNEGLIVDERLSDCDCIYVTPSHQFPTTVTMTLERRKQLLLKAAEDDFLIIEDDYEAEANFTGTPCPALKSIDHAGRVVYIGSFSKTLAPGLRLGYMVADEALIKEAHALRRLMLRQAPMNNQRTVALFIARGYYDALINRQSLIYKERWHLMQNVLARHLPNSTNPPTFGGSSYWIEGPVELDSRKLSELARADSILIEPGEVYYAHAPLLNCFKLGYSSIASDRIESGIDRLAQLINRHWGGS</sequence>
<proteinExistence type="inferred from homology"/>
<evidence type="ECO:0000256" key="2">
    <source>
        <dbReference type="ARBA" id="ARBA00022898"/>
    </source>
</evidence>
<dbReference type="AlphaFoldDB" id="A0A7R6SV19"/>
<dbReference type="InterPro" id="IPR004839">
    <property type="entry name" value="Aminotransferase_I/II_large"/>
</dbReference>
<protein>
    <submittedName>
        <fullName evidence="7">GntR family transcriptional regulator/MocR family aminotransferase</fullName>
    </submittedName>
</protein>
<dbReference type="InterPro" id="IPR051446">
    <property type="entry name" value="HTH_trans_reg/aminotransferase"/>
</dbReference>
<evidence type="ECO:0000256" key="1">
    <source>
        <dbReference type="ARBA" id="ARBA00005384"/>
    </source>
</evidence>
<keyword evidence="4" id="KW-0238">DNA-binding</keyword>
<dbReference type="SMART" id="SM00345">
    <property type="entry name" value="HTH_GNTR"/>
    <property type="match status" value="1"/>
</dbReference>
<name>A0A7R6SV19_9GAMM</name>
<dbReference type="InterPro" id="IPR036388">
    <property type="entry name" value="WH-like_DNA-bd_sf"/>
</dbReference>
<comment type="similarity">
    <text evidence="1">In the C-terminal section; belongs to the class-I pyridoxal-phosphate-dependent aminotransferase family.</text>
</comment>
<keyword evidence="7" id="KW-0032">Aminotransferase</keyword>
<organism evidence="7 8">
    <name type="scientific">Neptunomonas japonica JAMM 1380</name>
    <dbReference type="NCBI Taxonomy" id="1441457"/>
    <lineage>
        <taxon>Bacteria</taxon>
        <taxon>Pseudomonadati</taxon>
        <taxon>Pseudomonadota</taxon>
        <taxon>Gammaproteobacteria</taxon>
        <taxon>Oceanospirillales</taxon>
        <taxon>Oceanospirillaceae</taxon>
        <taxon>Neptunomonas</taxon>
    </lineage>
</organism>
<dbReference type="GO" id="GO:0030170">
    <property type="term" value="F:pyridoxal phosphate binding"/>
    <property type="evidence" value="ECO:0007669"/>
    <property type="project" value="InterPro"/>
</dbReference>
<dbReference type="KEGG" id="njp:NEJAP_0304"/>
<dbReference type="SUPFAM" id="SSF46785">
    <property type="entry name" value="Winged helix' DNA-binding domain"/>
    <property type="match status" value="1"/>
</dbReference>
<keyword evidence="5" id="KW-0804">Transcription</keyword>
<evidence type="ECO:0000313" key="7">
    <source>
        <dbReference type="EMBL" id="BBB28262.1"/>
    </source>
</evidence>
<keyword evidence="8" id="KW-1185">Reference proteome</keyword>
<dbReference type="Gene3D" id="3.40.640.10">
    <property type="entry name" value="Type I PLP-dependent aspartate aminotransferase-like (Major domain)"/>
    <property type="match status" value="1"/>
</dbReference>
<evidence type="ECO:0000313" key="8">
    <source>
        <dbReference type="Proteomes" id="UP000595332"/>
    </source>
</evidence>
<dbReference type="GO" id="GO:0003700">
    <property type="term" value="F:DNA-binding transcription factor activity"/>
    <property type="evidence" value="ECO:0007669"/>
    <property type="project" value="InterPro"/>
</dbReference>
<dbReference type="Pfam" id="PF00392">
    <property type="entry name" value="GntR"/>
    <property type="match status" value="1"/>
</dbReference>
<dbReference type="CDD" id="cd00609">
    <property type="entry name" value="AAT_like"/>
    <property type="match status" value="1"/>
</dbReference>
<dbReference type="InterPro" id="IPR015424">
    <property type="entry name" value="PyrdxlP-dep_Trfase"/>
</dbReference>
<dbReference type="PANTHER" id="PTHR46577">
    <property type="entry name" value="HTH-TYPE TRANSCRIPTIONAL REGULATORY PROTEIN GABR"/>
    <property type="match status" value="1"/>
</dbReference>
<dbReference type="InterPro" id="IPR000524">
    <property type="entry name" value="Tscrpt_reg_HTH_GntR"/>
</dbReference>
<dbReference type="Pfam" id="PF00155">
    <property type="entry name" value="Aminotran_1_2"/>
    <property type="match status" value="1"/>
</dbReference>
<dbReference type="Gene3D" id="1.10.10.10">
    <property type="entry name" value="Winged helix-like DNA-binding domain superfamily/Winged helix DNA-binding domain"/>
    <property type="match status" value="1"/>
</dbReference>
<evidence type="ECO:0000259" key="6">
    <source>
        <dbReference type="PROSITE" id="PS50949"/>
    </source>
</evidence>
<evidence type="ECO:0000256" key="3">
    <source>
        <dbReference type="ARBA" id="ARBA00023015"/>
    </source>
</evidence>
<dbReference type="SUPFAM" id="SSF53383">
    <property type="entry name" value="PLP-dependent transferases"/>
    <property type="match status" value="1"/>
</dbReference>
<reference evidence="7 8" key="1">
    <citation type="journal article" date="2008" name="Int. J. Syst. Evol. Microbiol.">
        <title>Neptunomonas japonica sp. nov., an Osedax japonicus symbiont-like bacterium isolated from sediment adjacent to sperm whale carcasses off Kagoshima, Japan.</title>
        <authorList>
            <person name="Miyazaki M."/>
            <person name="Nogi Y."/>
            <person name="Fujiwara Y."/>
            <person name="Kawato M."/>
            <person name="Kubokawa K."/>
            <person name="Horikoshi K."/>
        </authorList>
    </citation>
    <scope>NUCLEOTIDE SEQUENCE [LARGE SCALE GENOMIC DNA]</scope>
    <source>
        <strain evidence="7 8">JAMM 1380</strain>
    </source>
</reference>
<gene>
    <name evidence="7" type="ORF">NEJAP_0304</name>
</gene>
<dbReference type="InterPro" id="IPR036390">
    <property type="entry name" value="WH_DNA-bd_sf"/>
</dbReference>
<feature type="domain" description="HTH gntR-type" evidence="6">
    <location>
        <begin position="14"/>
        <end position="82"/>
    </location>
</feature>
<evidence type="ECO:0000256" key="4">
    <source>
        <dbReference type="ARBA" id="ARBA00023125"/>
    </source>
</evidence>
<dbReference type="RefSeq" id="WP_201348984.1">
    <property type="nucleotide sequence ID" value="NZ_AP014546.1"/>
</dbReference>
<keyword evidence="3" id="KW-0805">Transcription regulation</keyword>
<dbReference type="PROSITE" id="PS50949">
    <property type="entry name" value="HTH_GNTR"/>
    <property type="match status" value="1"/>
</dbReference>
<keyword evidence="7" id="KW-0808">Transferase</keyword>
<dbReference type="CDD" id="cd07377">
    <property type="entry name" value="WHTH_GntR"/>
    <property type="match status" value="1"/>
</dbReference>
<keyword evidence="2" id="KW-0663">Pyridoxal phosphate</keyword>
<dbReference type="GO" id="GO:0003677">
    <property type="term" value="F:DNA binding"/>
    <property type="evidence" value="ECO:0007669"/>
    <property type="project" value="UniProtKB-KW"/>
</dbReference>
<dbReference type="PANTHER" id="PTHR46577:SF1">
    <property type="entry name" value="HTH-TYPE TRANSCRIPTIONAL REGULATORY PROTEIN GABR"/>
    <property type="match status" value="1"/>
</dbReference>
<dbReference type="EMBL" id="AP014546">
    <property type="protein sequence ID" value="BBB28262.1"/>
    <property type="molecule type" value="Genomic_DNA"/>
</dbReference>
<dbReference type="Proteomes" id="UP000595332">
    <property type="component" value="Chromosome"/>
</dbReference>
<dbReference type="InterPro" id="IPR015421">
    <property type="entry name" value="PyrdxlP-dep_Trfase_major"/>
</dbReference>
<accession>A0A7R6SV19</accession>
<evidence type="ECO:0000256" key="5">
    <source>
        <dbReference type="ARBA" id="ARBA00023163"/>
    </source>
</evidence>